<feature type="domain" description="HMA" evidence="20">
    <location>
        <begin position="193"/>
        <end position="259"/>
    </location>
</feature>
<dbReference type="PANTHER" id="PTHR46594:SF2">
    <property type="entry name" value="COPPER-TRANSPORTING ATPASE HMA4"/>
    <property type="match status" value="1"/>
</dbReference>
<dbReference type="InterPro" id="IPR027256">
    <property type="entry name" value="P-typ_ATPase_IB"/>
</dbReference>
<evidence type="ECO:0000256" key="6">
    <source>
        <dbReference type="ARBA" id="ARBA00022723"/>
    </source>
</evidence>
<evidence type="ECO:0000256" key="12">
    <source>
        <dbReference type="ARBA" id="ARBA00022989"/>
    </source>
</evidence>
<keyword evidence="9" id="KW-0187">Copper transport</keyword>
<organism evidence="21 22">
    <name type="scientific">Hibiscus syriacus</name>
    <name type="common">Rose of Sharon</name>
    <dbReference type="NCBI Taxonomy" id="106335"/>
    <lineage>
        <taxon>Eukaryota</taxon>
        <taxon>Viridiplantae</taxon>
        <taxon>Streptophyta</taxon>
        <taxon>Embryophyta</taxon>
        <taxon>Tracheophyta</taxon>
        <taxon>Spermatophyta</taxon>
        <taxon>Magnoliopsida</taxon>
        <taxon>eudicotyledons</taxon>
        <taxon>Gunneridae</taxon>
        <taxon>Pentapetalae</taxon>
        <taxon>rosids</taxon>
        <taxon>malvids</taxon>
        <taxon>Malvales</taxon>
        <taxon>Malvaceae</taxon>
        <taxon>Malvoideae</taxon>
        <taxon>Hibiscus</taxon>
    </lineage>
</organism>
<dbReference type="InterPro" id="IPR059000">
    <property type="entry name" value="ATPase_P-type_domA"/>
</dbReference>
<protein>
    <recommendedName>
        <fullName evidence="3">P-type Cu(+) transporter</fullName>
        <ecNumber evidence="3">7.2.2.8</ecNumber>
    </recommendedName>
    <alternativeName>
        <fullName evidence="16">Protein HEAVY METAL ATPASE 5</fullName>
    </alternativeName>
</protein>
<keyword evidence="11" id="KW-1278">Translocase</keyword>
<dbReference type="FunFam" id="3.30.70.100:FF:000001">
    <property type="entry name" value="ATPase copper transporting beta"/>
    <property type="match status" value="1"/>
</dbReference>
<evidence type="ECO:0000256" key="7">
    <source>
        <dbReference type="ARBA" id="ARBA00022737"/>
    </source>
</evidence>
<dbReference type="Pfam" id="PF00403">
    <property type="entry name" value="HMA"/>
    <property type="match status" value="2"/>
</dbReference>
<comment type="similarity">
    <text evidence="2">Belongs to the cation transport ATPase (P-type) (TC 3.A.3) family. Type IB subfamily.</text>
</comment>
<sequence>MDINVGDKTLELNGREDLKRPLLEPSDSVYVTIPEPMDKSGKKRTVMFKIGDIKCASCVASIEAVLGELKGVESVSVSPIHGQAAIEYVPTLVNTKLIKETIEDAGFPVKEFSEQEIAVCRLRIKGMACTSCSESLERALKSLDGVKKAVVGLALEEAKVHFDPNVTDSDRIAEAIEDAGFGADLISSGNEVNKVHLELDGVSSVEEMNTIKSYLESAIGVNHVDMDLEENMVIVNYDPDLIGPRSLIEAVEEAAHGSYKASLYIPPRQRETEQQHEINSYRDQFLLSCLFSVPLFIFSMVLPMLPPFGNWLEYKIYNMFTVGLLLRWILCTPVQFVIGQRFYKGSYHALRLKSANMDVLVAMGTNAAYFYSVYVAIKSLSSDTFEGQDFFETSAMLISFILLGKYLEVLAKGRTSNALAKLTDLAPDSACLLTLDDDGNVVSEVEISTQLIQRNDIIKIIPGEKVPVDGIVIDGQSYVNESMITGEAQPIAKKLGDKVIGGTMNENGCLLVKATHVGSETALSQIVQLVEAAQLARAPIQKIADRISRFFVPAIVITAFITWLGWLIPGVIGIYPKHWIPKGMDNFELALQFGISVLVVACPCALGLATPTAVMVATGKGASLGVLIKGGNALEKAHKVKAIVFDKTGTLTVGKPEVVNVVLFSSVSMGEFCDATIAAEANSQHPIAKAFLEHARKWRQKIELNNQSNNQHLTEAKDFELHPGTGVSGKVGDKMVLVGNKRLMQTYDVTFGPEVEGYISKNEQLARTCVLVAIDGKIAGAFAVTDPVKPEAEHVISYLRSMGISSIMVTGDNWATANAIAKEVGIEKMKGLTVAMVGDGINDSPALVAADVGMAIGAGTDVAIEAADVVLIKSNLEDVVTAIDLSRKTISRIWLNYVWALGYNILGVPIAAGILYPFTGVRLPPWLAGACMAASSLSVVCSSLLLQSYRKPSIPASESVNFIAKHLLQVATMANITCSRKWLCRTTPSRFEPFTRCSIPVRRIPKACSESEAFCICKLQCSTAASHGTDMRVNYDLSFVGSSSLPLCVQAPSEKAISGFAIDFLMGGVSAAVSKTAAAPIERVKLLIQNQDEMIRASRLSEPYKGIGLEYFKKLFNFRKDCAGYWKWFAGNLGSGGAAGASFLLFVYSLDYARTRLANDAKAAKKGGEKQFNGLVDVYKKTLQSDGIAGLYCGFNISCVGIIVYRGLYFGIFALGCVIINGAGLASYPLDTVRRRMMMTSGEAVEYKSSMDAFTQILQKEGTKSLFKGAGANILRAIAGAGVLAGYDKLQMIVFGKKLSDMALRCNQAEPTCCRRSPVLGTRIGSATGKNSELEKWHLQCTTFYSLLSSRRRIEANCHLDEFGFTAWKVQFQRLSKRKSDRLRRRFVGFLEMSWDPHMEVQYINSNYPYNSAGSFMEYFEGLTYQHVNFIFNGATHVQESVYPPMTSNFYKFGLSDSGSISYYDYDNDHSYEVNNHELCIDEFRRASENSSSMSNQQSAAMNVEWERNTNSTSRENSVDCPRRQHDAHDYQVIWQDCVDPDSMTYEELLELGESVGTQSRGLSQELISLLPVSKYKCSLFPRKKSKNERWNIKEVRDGLHCLANMSTMVDVAPNGLASISPPPPYYYNSPPPPSHSPPPSYVYKSPPPPSPSPSPSYYYNPPPPYYYKSPPPLSPSTPPTYYYKSPPPLSLSYPPPPPSQSPSPPYYYYKSPPPYHY</sequence>
<keyword evidence="10" id="KW-0067">ATP-binding</keyword>
<dbReference type="InterPro" id="IPR008250">
    <property type="entry name" value="ATPase_P-typ_transduc_dom_A_sf"/>
</dbReference>
<evidence type="ECO:0000256" key="8">
    <source>
        <dbReference type="ARBA" id="ARBA00022741"/>
    </source>
</evidence>
<dbReference type="GO" id="GO:0005507">
    <property type="term" value="F:copper ion binding"/>
    <property type="evidence" value="ECO:0007669"/>
    <property type="project" value="InterPro"/>
</dbReference>
<feature type="transmembrane region" description="Helical" evidence="19">
    <location>
        <begin position="1188"/>
        <end position="1205"/>
    </location>
</feature>
<dbReference type="Gene3D" id="3.40.1110.10">
    <property type="entry name" value="Calcium-transporting ATPase, cytoplasmic domain N"/>
    <property type="match status" value="1"/>
</dbReference>
<dbReference type="Gene3D" id="1.50.40.10">
    <property type="entry name" value="Mitochondrial carrier domain"/>
    <property type="match status" value="1"/>
</dbReference>
<evidence type="ECO:0000256" key="3">
    <source>
        <dbReference type="ARBA" id="ARBA00012517"/>
    </source>
</evidence>
<evidence type="ECO:0000256" key="15">
    <source>
        <dbReference type="ARBA" id="ARBA00023136"/>
    </source>
</evidence>
<dbReference type="InterPro" id="IPR018303">
    <property type="entry name" value="ATPase_P-typ_P_site"/>
</dbReference>
<evidence type="ECO:0000256" key="4">
    <source>
        <dbReference type="ARBA" id="ARBA00022448"/>
    </source>
</evidence>
<dbReference type="NCBIfam" id="TIGR00003">
    <property type="entry name" value="copper ion binding protein"/>
    <property type="match status" value="2"/>
</dbReference>
<dbReference type="InterPro" id="IPR006121">
    <property type="entry name" value="HMA_dom"/>
</dbReference>
<keyword evidence="14" id="KW-0406">Ion transport</keyword>
<evidence type="ECO:0000256" key="10">
    <source>
        <dbReference type="ARBA" id="ARBA00022840"/>
    </source>
</evidence>
<dbReference type="InterPro" id="IPR036412">
    <property type="entry name" value="HAD-like_sf"/>
</dbReference>
<dbReference type="GO" id="GO:0016887">
    <property type="term" value="F:ATP hydrolysis activity"/>
    <property type="evidence" value="ECO:0007669"/>
    <property type="project" value="InterPro"/>
</dbReference>
<keyword evidence="22" id="KW-1185">Reference proteome</keyword>
<evidence type="ECO:0000256" key="1">
    <source>
        <dbReference type="ARBA" id="ARBA00004127"/>
    </source>
</evidence>
<dbReference type="InterPro" id="IPR023298">
    <property type="entry name" value="ATPase_P-typ_TM_dom_sf"/>
</dbReference>
<feature type="transmembrane region" description="Helical" evidence="19">
    <location>
        <begin position="550"/>
        <end position="569"/>
    </location>
</feature>
<dbReference type="CDD" id="cd00371">
    <property type="entry name" value="HMA"/>
    <property type="match status" value="3"/>
</dbReference>
<evidence type="ECO:0000256" key="16">
    <source>
        <dbReference type="ARBA" id="ARBA00077729"/>
    </source>
</evidence>
<keyword evidence="5 17" id="KW-0812">Transmembrane</keyword>
<evidence type="ECO:0000256" key="5">
    <source>
        <dbReference type="ARBA" id="ARBA00022692"/>
    </source>
</evidence>
<dbReference type="FunFam" id="3.30.70.100:FF:000033">
    <property type="entry name" value="Copper-transporting ATPase HMA5"/>
    <property type="match status" value="1"/>
</dbReference>
<dbReference type="GO" id="GO:0140581">
    <property type="term" value="F:P-type monovalent copper transporter activity"/>
    <property type="evidence" value="ECO:0007669"/>
    <property type="project" value="UniProtKB-EC"/>
</dbReference>
<evidence type="ECO:0000313" key="22">
    <source>
        <dbReference type="Proteomes" id="UP000436088"/>
    </source>
</evidence>
<dbReference type="Gene3D" id="1.20.1110.10">
    <property type="entry name" value="Calcium-transporting ATPase, transmembrane domain"/>
    <property type="match status" value="1"/>
</dbReference>
<comment type="subcellular location">
    <subcellularLocation>
        <location evidence="1">Endomembrane system</location>
        <topology evidence="1">Multi-pass membrane protein</topology>
    </subcellularLocation>
</comment>
<dbReference type="PANTHER" id="PTHR46594">
    <property type="entry name" value="P-TYPE CATION-TRANSPORTING ATPASE"/>
    <property type="match status" value="1"/>
</dbReference>
<evidence type="ECO:0000256" key="19">
    <source>
        <dbReference type="SAM" id="Phobius"/>
    </source>
</evidence>
<dbReference type="NCBIfam" id="TIGR01525">
    <property type="entry name" value="ATPase-IB_hvy"/>
    <property type="match status" value="1"/>
</dbReference>
<dbReference type="CDD" id="cd02094">
    <property type="entry name" value="P-type_ATPase_Cu-like"/>
    <property type="match status" value="1"/>
</dbReference>
<dbReference type="InterPro" id="IPR018108">
    <property type="entry name" value="MCP_transmembrane"/>
</dbReference>
<dbReference type="InterPro" id="IPR036163">
    <property type="entry name" value="HMA_dom_sf"/>
</dbReference>
<dbReference type="PRINTS" id="PR00119">
    <property type="entry name" value="CATATPASE"/>
</dbReference>
<dbReference type="EC" id="7.2.2.8" evidence="3"/>
<comment type="caution">
    <text evidence="21">The sequence shown here is derived from an EMBL/GenBank/DDBJ whole genome shotgun (WGS) entry which is preliminary data.</text>
</comment>
<dbReference type="EMBL" id="VEPZ02001752">
    <property type="protein sequence ID" value="KAE8657824.1"/>
    <property type="molecule type" value="Genomic_DNA"/>
</dbReference>
<dbReference type="GO" id="GO:0016020">
    <property type="term" value="C:membrane"/>
    <property type="evidence" value="ECO:0007669"/>
    <property type="project" value="UniProtKB-UniRule"/>
</dbReference>
<feature type="transmembrane region" description="Helical" evidence="19">
    <location>
        <begin position="317"/>
        <end position="338"/>
    </location>
</feature>
<dbReference type="Pfam" id="PF00702">
    <property type="entry name" value="Hydrolase"/>
    <property type="match status" value="1"/>
</dbReference>
<dbReference type="Pfam" id="PF00122">
    <property type="entry name" value="E1-E2_ATPase"/>
    <property type="match status" value="1"/>
</dbReference>
<feature type="transmembrane region" description="Helical" evidence="19">
    <location>
        <begin position="359"/>
        <end position="377"/>
    </location>
</feature>
<reference evidence="21" key="1">
    <citation type="submission" date="2019-09" db="EMBL/GenBank/DDBJ databases">
        <title>Draft genome information of white flower Hibiscus syriacus.</title>
        <authorList>
            <person name="Kim Y.-M."/>
        </authorList>
    </citation>
    <scope>NUCLEOTIDE SEQUENCE [LARGE SCALE GENOMIC DNA]</scope>
    <source>
        <strain evidence="21">YM2019G1</strain>
    </source>
</reference>
<dbReference type="PROSITE" id="PS01047">
    <property type="entry name" value="HMA_1"/>
    <property type="match status" value="1"/>
</dbReference>
<evidence type="ECO:0000313" key="21">
    <source>
        <dbReference type="EMBL" id="KAE8657824.1"/>
    </source>
</evidence>
<keyword evidence="12 19" id="KW-1133">Transmembrane helix</keyword>
<evidence type="ECO:0000256" key="17">
    <source>
        <dbReference type="PROSITE-ProRule" id="PRU00282"/>
    </source>
</evidence>
<keyword evidence="15 17" id="KW-0472">Membrane</keyword>
<dbReference type="SUPFAM" id="SSF81653">
    <property type="entry name" value="Calcium ATPase, transduction domain A"/>
    <property type="match status" value="1"/>
</dbReference>
<feature type="transmembrane region" description="Helical" evidence="19">
    <location>
        <begin position="925"/>
        <end position="946"/>
    </location>
</feature>
<dbReference type="InterPro" id="IPR023299">
    <property type="entry name" value="ATPase_P-typ_cyto_dom_N"/>
</dbReference>
<evidence type="ECO:0000259" key="20">
    <source>
        <dbReference type="PROSITE" id="PS50846"/>
    </source>
</evidence>
<dbReference type="SUPFAM" id="SSF55008">
    <property type="entry name" value="HMA, heavy metal-associated domain"/>
    <property type="match status" value="3"/>
</dbReference>
<dbReference type="FunFam" id="2.70.150.10:FF:000002">
    <property type="entry name" value="Copper-transporting ATPase 1, putative"/>
    <property type="match status" value="1"/>
</dbReference>
<dbReference type="Gene3D" id="2.70.150.10">
    <property type="entry name" value="Calcium-transporting ATPase, cytoplasmic transduction domain A"/>
    <property type="match status" value="1"/>
</dbReference>
<dbReference type="InterPro" id="IPR001757">
    <property type="entry name" value="P_typ_ATPase"/>
</dbReference>
<dbReference type="FunFam" id="3.40.50.1000:FF:000144">
    <property type="entry name" value="copper-transporting ATPase 1 isoform X2"/>
    <property type="match status" value="1"/>
</dbReference>
<feature type="transmembrane region" description="Helical" evidence="19">
    <location>
        <begin position="589"/>
        <end position="610"/>
    </location>
</feature>
<dbReference type="InterPro" id="IPR023395">
    <property type="entry name" value="MCP_dom_sf"/>
</dbReference>
<keyword evidence="6" id="KW-0479">Metal-binding</keyword>
<feature type="domain" description="HMA" evidence="20">
    <location>
        <begin position="44"/>
        <end position="110"/>
    </location>
</feature>
<proteinExistence type="inferred from homology"/>
<dbReference type="Proteomes" id="UP000436088">
    <property type="component" value="Unassembled WGS sequence"/>
</dbReference>
<keyword evidence="4" id="KW-0813">Transport</keyword>
<keyword evidence="13" id="KW-0186">Copper</keyword>
<dbReference type="PROSITE" id="PS50920">
    <property type="entry name" value="SOLCAR"/>
    <property type="match status" value="1"/>
</dbReference>
<dbReference type="InterPro" id="IPR023214">
    <property type="entry name" value="HAD_sf"/>
</dbReference>
<evidence type="ECO:0000256" key="2">
    <source>
        <dbReference type="ARBA" id="ARBA00006024"/>
    </source>
</evidence>
<feature type="transmembrane region" description="Helical" evidence="19">
    <location>
        <begin position="389"/>
        <end position="407"/>
    </location>
</feature>
<dbReference type="Gene3D" id="3.40.50.1000">
    <property type="entry name" value="HAD superfamily/HAD-like"/>
    <property type="match status" value="2"/>
</dbReference>
<name>A0A6A2XUS2_HIBSY</name>
<evidence type="ECO:0000256" key="14">
    <source>
        <dbReference type="ARBA" id="ARBA00023065"/>
    </source>
</evidence>
<evidence type="ECO:0000256" key="11">
    <source>
        <dbReference type="ARBA" id="ARBA00022967"/>
    </source>
</evidence>
<dbReference type="InterPro" id="IPR006122">
    <property type="entry name" value="HMA_Cu_ion-bd"/>
</dbReference>
<keyword evidence="7" id="KW-0677">Repeat</keyword>
<accession>A0A6A2XUS2</accession>
<dbReference type="SUPFAM" id="SSF103506">
    <property type="entry name" value="Mitochondrial carrier"/>
    <property type="match status" value="1"/>
</dbReference>
<feature type="transmembrane region" description="Helical" evidence="19">
    <location>
        <begin position="285"/>
        <end position="305"/>
    </location>
</feature>
<dbReference type="Pfam" id="PF00153">
    <property type="entry name" value="Mito_carr"/>
    <property type="match status" value="3"/>
</dbReference>
<evidence type="ECO:0000256" key="18">
    <source>
        <dbReference type="SAM" id="MobiDB-lite"/>
    </source>
</evidence>
<feature type="transmembrane region" description="Helical" evidence="19">
    <location>
        <begin position="1211"/>
        <end position="1230"/>
    </location>
</feature>
<dbReference type="SUPFAM" id="SSF56784">
    <property type="entry name" value="HAD-like"/>
    <property type="match status" value="1"/>
</dbReference>
<evidence type="ECO:0000256" key="9">
    <source>
        <dbReference type="ARBA" id="ARBA00022796"/>
    </source>
</evidence>
<dbReference type="GO" id="GO:0005524">
    <property type="term" value="F:ATP binding"/>
    <property type="evidence" value="ECO:0007669"/>
    <property type="project" value="UniProtKB-KW"/>
</dbReference>
<dbReference type="NCBIfam" id="TIGR01494">
    <property type="entry name" value="ATPase_P-type"/>
    <property type="match status" value="2"/>
</dbReference>
<feature type="domain" description="HMA" evidence="20">
    <location>
        <begin position="118"/>
        <end position="184"/>
    </location>
</feature>
<dbReference type="PROSITE" id="PS00154">
    <property type="entry name" value="ATPASE_E1_E2"/>
    <property type="match status" value="1"/>
</dbReference>
<dbReference type="SUPFAM" id="SSF81665">
    <property type="entry name" value="Calcium ATPase, transmembrane domain M"/>
    <property type="match status" value="1"/>
</dbReference>
<dbReference type="PROSITE" id="PS50846">
    <property type="entry name" value="HMA_2"/>
    <property type="match status" value="3"/>
</dbReference>
<dbReference type="InterPro" id="IPR017969">
    <property type="entry name" value="Heavy-metal-associated_CS"/>
</dbReference>
<gene>
    <name evidence="21" type="ORF">F3Y22_tig00116980pilonHSYRG00026</name>
</gene>
<evidence type="ECO:0000256" key="13">
    <source>
        <dbReference type="ARBA" id="ARBA00023008"/>
    </source>
</evidence>
<keyword evidence="8" id="KW-0547">Nucleotide-binding</keyword>
<dbReference type="GO" id="GO:0012505">
    <property type="term" value="C:endomembrane system"/>
    <property type="evidence" value="ECO:0007669"/>
    <property type="project" value="UniProtKB-SubCell"/>
</dbReference>
<feature type="transmembrane region" description="Helical" evidence="19">
    <location>
        <begin position="897"/>
        <end position="919"/>
    </location>
</feature>
<dbReference type="Gene3D" id="3.30.70.100">
    <property type="match status" value="3"/>
</dbReference>
<feature type="repeat" description="Solcar" evidence="17">
    <location>
        <begin position="1208"/>
        <end position="1293"/>
    </location>
</feature>
<feature type="region of interest" description="Disordered" evidence="18">
    <location>
        <begin position="1693"/>
        <end position="1718"/>
    </location>
</feature>